<dbReference type="InterPro" id="IPR006528">
    <property type="entry name" value="Phage_head_morphogenesis_dom"/>
</dbReference>
<evidence type="ECO:0000259" key="1">
    <source>
        <dbReference type="Pfam" id="PF04233"/>
    </source>
</evidence>
<comment type="caution">
    <text evidence="2">The sequence shown here is derived from an EMBL/GenBank/DDBJ whole genome shotgun (WGS) entry which is preliminary data.</text>
</comment>
<organism evidence="2 3">
    <name type="scientific">Ligilactobacillus acidipiscis DSM 15836</name>
    <dbReference type="NCBI Taxonomy" id="1423716"/>
    <lineage>
        <taxon>Bacteria</taxon>
        <taxon>Bacillati</taxon>
        <taxon>Bacillota</taxon>
        <taxon>Bacilli</taxon>
        <taxon>Lactobacillales</taxon>
        <taxon>Lactobacillaceae</taxon>
        <taxon>Ligilactobacillus</taxon>
    </lineage>
</organism>
<gene>
    <name evidence="2" type="ORF">FC65_GL000643</name>
</gene>
<protein>
    <recommendedName>
        <fullName evidence="1">Phage head morphogenesis domain-containing protein</fullName>
    </recommendedName>
</protein>
<name>A0ABR5PLN5_9LACO</name>
<dbReference type="Pfam" id="PF04233">
    <property type="entry name" value="Phage_Mu_F"/>
    <property type="match status" value="1"/>
</dbReference>
<evidence type="ECO:0000313" key="2">
    <source>
        <dbReference type="EMBL" id="KRM30308.1"/>
    </source>
</evidence>
<accession>A0ABR5PLN5</accession>
<feature type="domain" description="Phage head morphogenesis" evidence="1">
    <location>
        <begin position="78"/>
        <end position="192"/>
    </location>
</feature>
<evidence type="ECO:0000313" key="3">
    <source>
        <dbReference type="Proteomes" id="UP000051217"/>
    </source>
</evidence>
<proteinExistence type="predicted"/>
<dbReference type="EMBL" id="AZFI01000017">
    <property type="protein sequence ID" value="KRM30308.1"/>
    <property type="molecule type" value="Genomic_DNA"/>
</dbReference>
<reference evidence="2 3" key="1">
    <citation type="journal article" date="2015" name="Genome Announc.">
        <title>Expanding the biotechnology potential of lactobacilli through comparative genomics of 213 strains and associated genera.</title>
        <authorList>
            <person name="Sun Z."/>
            <person name="Harris H.M."/>
            <person name="McCann A."/>
            <person name="Guo C."/>
            <person name="Argimon S."/>
            <person name="Zhang W."/>
            <person name="Yang X."/>
            <person name="Jeffery I.B."/>
            <person name="Cooney J.C."/>
            <person name="Kagawa T.F."/>
            <person name="Liu W."/>
            <person name="Song Y."/>
            <person name="Salvetti E."/>
            <person name="Wrobel A."/>
            <person name="Rasinkangas P."/>
            <person name="Parkhill J."/>
            <person name="Rea M.C."/>
            <person name="O'Sullivan O."/>
            <person name="Ritari J."/>
            <person name="Douillard F.P."/>
            <person name="Paul Ross R."/>
            <person name="Yang R."/>
            <person name="Briner A.E."/>
            <person name="Felis G.E."/>
            <person name="de Vos W.M."/>
            <person name="Barrangou R."/>
            <person name="Klaenhammer T.R."/>
            <person name="Caufield P.W."/>
            <person name="Cui Y."/>
            <person name="Zhang H."/>
            <person name="O'Toole P.W."/>
        </authorList>
    </citation>
    <scope>NUCLEOTIDE SEQUENCE [LARGE SCALE GENOMIC DNA]</scope>
    <source>
        <strain evidence="2 3">DSM 15836</strain>
    </source>
</reference>
<dbReference type="Proteomes" id="UP000051217">
    <property type="component" value="Unassembled WGS sequence"/>
</dbReference>
<sequence length="202" mass="23230">MPAIWLATQFGKRDFIADFEAKISPQLLEFYDRYGQLIAKDFKLDYFPELMAQRKEYEHWVDGLGKMMNQSNENTAGKLIRQALAEEKSIDWLAEKLESSGQFKYNRARQTAQTEVFRAYSSTDYSSYMANDNVIGLEWNHDSPKTPRENHMAMDGVRIAKGQTFNVGGYEVRFPRDYNLPPAESVGCHCFLTPVMVGESLN</sequence>
<keyword evidence="3" id="KW-1185">Reference proteome</keyword>
<dbReference type="RefSeq" id="WP_056971435.1">
    <property type="nucleotide sequence ID" value="NZ_AZFI01000017.1"/>
</dbReference>